<dbReference type="OrthoDB" id="1685145at2"/>
<dbReference type="NCBIfam" id="TIGR02217">
    <property type="entry name" value="chp_TIGR02217"/>
    <property type="match status" value="1"/>
</dbReference>
<keyword evidence="3" id="KW-1185">Reference proteome</keyword>
<dbReference type="eggNOG" id="COG5448">
    <property type="taxonomic scope" value="Bacteria"/>
</dbReference>
<evidence type="ECO:0000313" key="3">
    <source>
        <dbReference type="Proteomes" id="UP000002745"/>
    </source>
</evidence>
<keyword evidence="2" id="KW-0378">Hydrolase</keyword>
<name>C6XID0_HIRBI</name>
<evidence type="ECO:0000259" key="1">
    <source>
        <dbReference type="Pfam" id="PF09343"/>
    </source>
</evidence>
<gene>
    <name evidence="2" type="ordered locus">Hbal_1264</name>
</gene>
<reference evidence="3" key="1">
    <citation type="journal article" date="2011" name="J. Bacteriol.">
        <title>Genome sequences of eight morphologically diverse alphaproteobacteria.</title>
        <authorList>
            <consortium name="US DOE Joint Genome Institute"/>
            <person name="Brown P.J."/>
            <person name="Kysela D.T."/>
            <person name="Buechlein A."/>
            <person name="Hemmerich C."/>
            <person name="Brun Y.V."/>
        </authorList>
    </citation>
    <scope>NUCLEOTIDE SEQUENCE [LARGE SCALE GENOMIC DNA]</scope>
    <source>
        <strain evidence="3">ATCC 49814 / DSM 5838 / IFAM 1418</strain>
    </source>
</reference>
<dbReference type="RefSeq" id="WP_015827106.1">
    <property type="nucleotide sequence ID" value="NC_012982.1"/>
</dbReference>
<dbReference type="Proteomes" id="UP000002745">
    <property type="component" value="Chromosome"/>
</dbReference>
<dbReference type="HOGENOM" id="CLU_114534_0_0_5"/>
<sequence length="209" mass="23090">MSVFHDVSLPMKFALGAAGGPEWKTQVTQLASGKEFRNGLWAGSRRRWDVGGAIQSHEDLETLTAFFEARRGKLHSFRFRDITDWKSCALGEDVSPLDQMIAVGDGAQTRFVLLKTYDSGGESISRSILKPVLSSIRVSFDGIETNDGWHYDTDEKALVFDIAPTNETVITAGFEFDLHARFDTDILAVSLDHLNAGRVVSAPIIELID</sequence>
<dbReference type="EMBL" id="CP001678">
    <property type="protein sequence ID" value="ACT58956.1"/>
    <property type="molecule type" value="Genomic_DNA"/>
</dbReference>
<dbReference type="GO" id="GO:0016787">
    <property type="term" value="F:hydrolase activity"/>
    <property type="evidence" value="ECO:0007669"/>
    <property type="project" value="UniProtKB-KW"/>
</dbReference>
<organism evidence="2 3">
    <name type="scientific">Hirschia baltica (strain ATCC 49814 / DSM 5838 / IFAM 1418)</name>
    <dbReference type="NCBI Taxonomy" id="582402"/>
    <lineage>
        <taxon>Bacteria</taxon>
        <taxon>Pseudomonadati</taxon>
        <taxon>Pseudomonadota</taxon>
        <taxon>Alphaproteobacteria</taxon>
        <taxon>Hyphomonadales</taxon>
        <taxon>Hyphomonadaceae</taxon>
        <taxon>Hirschia</taxon>
    </lineage>
</organism>
<protein>
    <submittedName>
        <fullName evidence="2">Glycoside hydrolase family protein</fullName>
    </submittedName>
</protein>
<evidence type="ECO:0000313" key="2">
    <source>
        <dbReference type="EMBL" id="ACT58956.1"/>
    </source>
</evidence>
<feature type="domain" description="DUF2460" evidence="1">
    <location>
        <begin position="5"/>
        <end position="207"/>
    </location>
</feature>
<proteinExistence type="predicted"/>
<accession>C6XID0</accession>
<dbReference type="InterPro" id="IPR011740">
    <property type="entry name" value="DUF2460"/>
</dbReference>
<dbReference type="AlphaFoldDB" id="C6XID0"/>
<dbReference type="STRING" id="582402.Hbal_1264"/>
<dbReference type="Pfam" id="PF09343">
    <property type="entry name" value="DUF2460"/>
    <property type="match status" value="1"/>
</dbReference>
<dbReference type="KEGG" id="hba:Hbal_1264"/>